<dbReference type="InterPro" id="IPR005119">
    <property type="entry name" value="LysR_subst-bd"/>
</dbReference>
<dbReference type="Proteomes" id="UP001238603">
    <property type="component" value="Unassembled WGS sequence"/>
</dbReference>
<dbReference type="InterPro" id="IPR036388">
    <property type="entry name" value="WH-like_DNA-bd_sf"/>
</dbReference>
<evidence type="ECO:0000259" key="5">
    <source>
        <dbReference type="PROSITE" id="PS50931"/>
    </source>
</evidence>
<comment type="caution">
    <text evidence="6">The sequence shown here is derived from an EMBL/GenBank/DDBJ whole genome shotgun (WGS) entry which is preliminary data.</text>
</comment>
<name>A0ABT7LP39_9BURK</name>
<dbReference type="SUPFAM" id="SSF53850">
    <property type="entry name" value="Periplasmic binding protein-like II"/>
    <property type="match status" value="1"/>
</dbReference>
<dbReference type="PANTHER" id="PTHR30118:SF15">
    <property type="entry name" value="TRANSCRIPTIONAL REGULATORY PROTEIN"/>
    <property type="match status" value="1"/>
</dbReference>
<dbReference type="InterPro" id="IPR000847">
    <property type="entry name" value="LysR_HTH_N"/>
</dbReference>
<dbReference type="Pfam" id="PF00126">
    <property type="entry name" value="HTH_1"/>
    <property type="match status" value="1"/>
</dbReference>
<dbReference type="InterPro" id="IPR050389">
    <property type="entry name" value="LysR-type_TF"/>
</dbReference>
<organism evidence="6 7">
    <name type="scientific">Roseateles subflavus</name>
    <dbReference type="NCBI Taxonomy" id="3053353"/>
    <lineage>
        <taxon>Bacteria</taxon>
        <taxon>Pseudomonadati</taxon>
        <taxon>Pseudomonadota</taxon>
        <taxon>Betaproteobacteria</taxon>
        <taxon>Burkholderiales</taxon>
        <taxon>Sphaerotilaceae</taxon>
        <taxon>Roseateles</taxon>
    </lineage>
</organism>
<dbReference type="Pfam" id="PF03466">
    <property type="entry name" value="LysR_substrate"/>
    <property type="match status" value="1"/>
</dbReference>
<dbReference type="InterPro" id="IPR036390">
    <property type="entry name" value="WH_DNA-bd_sf"/>
</dbReference>
<dbReference type="CDD" id="cd08417">
    <property type="entry name" value="PBP2_Nitroaromatics_like"/>
    <property type="match status" value="1"/>
</dbReference>
<dbReference type="EMBL" id="JASVDS010000010">
    <property type="protein sequence ID" value="MDL5034625.1"/>
    <property type="molecule type" value="Genomic_DNA"/>
</dbReference>
<dbReference type="PANTHER" id="PTHR30118">
    <property type="entry name" value="HTH-TYPE TRANSCRIPTIONAL REGULATOR LEUO-RELATED"/>
    <property type="match status" value="1"/>
</dbReference>
<dbReference type="SUPFAM" id="SSF46785">
    <property type="entry name" value="Winged helix' DNA-binding domain"/>
    <property type="match status" value="1"/>
</dbReference>
<evidence type="ECO:0000313" key="7">
    <source>
        <dbReference type="Proteomes" id="UP001238603"/>
    </source>
</evidence>
<dbReference type="InterPro" id="IPR037402">
    <property type="entry name" value="YidZ_PBP2"/>
</dbReference>
<dbReference type="Gene3D" id="1.10.10.10">
    <property type="entry name" value="Winged helix-like DNA-binding domain superfamily/Winged helix DNA-binding domain"/>
    <property type="match status" value="1"/>
</dbReference>
<dbReference type="Gene3D" id="3.40.190.10">
    <property type="entry name" value="Periplasmic binding protein-like II"/>
    <property type="match status" value="2"/>
</dbReference>
<keyword evidence="4" id="KW-0804">Transcription</keyword>
<evidence type="ECO:0000256" key="1">
    <source>
        <dbReference type="ARBA" id="ARBA00009437"/>
    </source>
</evidence>
<keyword evidence="2" id="KW-0805">Transcription regulation</keyword>
<keyword evidence="7" id="KW-1185">Reference proteome</keyword>
<evidence type="ECO:0000256" key="3">
    <source>
        <dbReference type="ARBA" id="ARBA00023125"/>
    </source>
</evidence>
<evidence type="ECO:0000256" key="4">
    <source>
        <dbReference type="ARBA" id="ARBA00023163"/>
    </source>
</evidence>
<keyword evidence="3" id="KW-0238">DNA-binding</keyword>
<dbReference type="PROSITE" id="PS50931">
    <property type="entry name" value="HTH_LYSR"/>
    <property type="match status" value="1"/>
</dbReference>
<feature type="domain" description="HTH lysR-type" evidence="5">
    <location>
        <begin position="10"/>
        <end position="67"/>
    </location>
</feature>
<evidence type="ECO:0000256" key="2">
    <source>
        <dbReference type="ARBA" id="ARBA00023015"/>
    </source>
</evidence>
<evidence type="ECO:0000313" key="6">
    <source>
        <dbReference type="EMBL" id="MDL5034625.1"/>
    </source>
</evidence>
<dbReference type="RefSeq" id="WP_285984698.1">
    <property type="nucleotide sequence ID" value="NZ_JASVDS010000010.1"/>
</dbReference>
<protein>
    <submittedName>
        <fullName evidence="6">LysR family transcriptional regulator</fullName>
    </submittedName>
</protein>
<proteinExistence type="inferred from homology"/>
<sequence>MTPPARATDLDPRLLQWLHLLLQEGSVSRAALHANVTQSAMSHALRQMRAHFDDPLLVRAGRGMQLTARALALKAPLAQALQQLQRVVAPQPGFDPAAGAHAFRVAMPDYGDLVLAPALLARLRRLAPQSTLHCVQPSDFDLLQAAAQVDVLIGRYERAPESLHRRVLWGERFVAIARADHPRWTGDVLTLDAYLAESHVLVSPQGVGLGPVDAWLQRQGRRRHVACTFTQFASAARQVAGSDLVCTMPRRVAEGLAQHAPLRLWEPPLPLPSYEVVMLWHAAQHQDPRHRWLRQQVVAALRGS</sequence>
<comment type="similarity">
    <text evidence="1">Belongs to the LysR transcriptional regulatory family.</text>
</comment>
<gene>
    <name evidence="6" type="ORF">QRD43_22155</name>
</gene>
<reference evidence="6 7" key="1">
    <citation type="submission" date="2023-06" db="EMBL/GenBank/DDBJ databases">
        <title>Pelomonas sp. APW6 16S ribosomal RNA gene genome sequencing and assembly.</title>
        <authorList>
            <person name="Woo H."/>
        </authorList>
    </citation>
    <scope>NUCLEOTIDE SEQUENCE [LARGE SCALE GENOMIC DNA]</scope>
    <source>
        <strain evidence="6 7">APW6</strain>
    </source>
</reference>
<accession>A0ABT7LP39</accession>